<keyword evidence="6" id="KW-0378">Hydrolase</keyword>
<dbReference type="PROSITE" id="PS00758">
    <property type="entry name" value="ARGE_DAPE_CPG2_1"/>
    <property type="match status" value="1"/>
</dbReference>
<dbReference type="Pfam" id="PF01546">
    <property type="entry name" value="Peptidase_M20"/>
    <property type="match status" value="1"/>
</dbReference>
<keyword evidence="7" id="KW-0862">Zinc</keyword>
<dbReference type="Gene3D" id="3.40.630.10">
    <property type="entry name" value="Zn peptidases"/>
    <property type="match status" value="1"/>
</dbReference>
<dbReference type="SUPFAM" id="SSF53187">
    <property type="entry name" value="Zn-dependent exopeptidases"/>
    <property type="match status" value="1"/>
</dbReference>
<dbReference type="SUPFAM" id="SSF55031">
    <property type="entry name" value="Bacterial exopeptidase dimerisation domain"/>
    <property type="match status" value="1"/>
</dbReference>
<dbReference type="GO" id="GO:0008237">
    <property type="term" value="F:metallopeptidase activity"/>
    <property type="evidence" value="ECO:0007669"/>
    <property type="project" value="UniProtKB-KW"/>
</dbReference>
<evidence type="ECO:0000256" key="8">
    <source>
        <dbReference type="ARBA" id="ARBA00023049"/>
    </source>
</evidence>
<dbReference type="AlphaFoldDB" id="A0A1J4KJT1"/>
<protein>
    <submittedName>
        <fullName evidence="10">Peptidase T</fullName>
    </submittedName>
</protein>
<evidence type="ECO:0000256" key="6">
    <source>
        <dbReference type="ARBA" id="ARBA00022801"/>
    </source>
</evidence>
<evidence type="ECO:0000313" key="11">
    <source>
        <dbReference type="Proteomes" id="UP000179807"/>
    </source>
</evidence>
<dbReference type="PIRSF" id="PIRSF037215">
    <property type="entry name" value="Peptidase_M20B"/>
    <property type="match status" value="1"/>
</dbReference>
<evidence type="ECO:0000256" key="1">
    <source>
        <dbReference type="ARBA" id="ARBA00001947"/>
    </source>
</evidence>
<evidence type="ECO:0000256" key="5">
    <source>
        <dbReference type="ARBA" id="ARBA00022723"/>
    </source>
</evidence>
<evidence type="ECO:0000256" key="2">
    <source>
        <dbReference type="ARBA" id="ARBA00006247"/>
    </source>
</evidence>
<name>A0A1J4KJT1_9EUKA</name>
<accession>A0A1J4KJT1</accession>
<keyword evidence="4" id="KW-0645">Protease</keyword>
<dbReference type="NCBIfam" id="NF009920">
    <property type="entry name" value="PRK13381.1"/>
    <property type="match status" value="1"/>
</dbReference>
<dbReference type="GO" id="GO:0008270">
    <property type="term" value="F:zinc ion binding"/>
    <property type="evidence" value="ECO:0007669"/>
    <property type="project" value="InterPro"/>
</dbReference>
<dbReference type="InterPro" id="IPR036264">
    <property type="entry name" value="Bact_exopeptidase_dim_dom"/>
</dbReference>
<dbReference type="InterPro" id="IPR002933">
    <property type="entry name" value="Peptidase_M20"/>
</dbReference>
<proteinExistence type="inferred from homology"/>
<reference evidence="10" key="1">
    <citation type="submission" date="2016-10" db="EMBL/GenBank/DDBJ databases">
        <authorList>
            <person name="Benchimol M."/>
            <person name="Almeida L.G."/>
            <person name="Vasconcelos A.T."/>
            <person name="Perreira-Neves A."/>
            <person name="Rosa I.A."/>
            <person name="Tasca T."/>
            <person name="Bogo M.R."/>
            <person name="de Souza W."/>
        </authorList>
    </citation>
    <scope>NUCLEOTIDE SEQUENCE [LARGE SCALE GENOMIC DNA]</scope>
    <source>
        <strain evidence="10">K</strain>
    </source>
</reference>
<dbReference type="Proteomes" id="UP000179807">
    <property type="component" value="Unassembled WGS sequence"/>
</dbReference>
<dbReference type="Gene3D" id="3.30.70.360">
    <property type="match status" value="1"/>
</dbReference>
<feature type="domain" description="Peptidase M20 dimerisation" evidence="9">
    <location>
        <begin position="225"/>
        <end position="300"/>
    </location>
</feature>
<dbReference type="GO" id="GO:0006508">
    <property type="term" value="P:proteolysis"/>
    <property type="evidence" value="ECO:0007669"/>
    <property type="project" value="UniProtKB-KW"/>
</dbReference>
<dbReference type="PANTHER" id="PTHR42994:SF1">
    <property type="entry name" value="PEPTIDASE T"/>
    <property type="match status" value="1"/>
</dbReference>
<comment type="cofactor">
    <cofactor evidence="1">
        <name>Zn(2+)</name>
        <dbReference type="ChEBI" id="CHEBI:29105"/>
    </cofactor>
</comment>
<dbReference type="RefSeq" id="XP_068363228.1">
    <property type="nucleotide sequence ID" value="XM_068501551.1"/>
</dbReference>
<dbReference type="VEuPathDB" id="TrichDB:TRFO_20716"/>
<dbReference type="NCBIfam" id="TIGR01882">
    <property type="entry name" value="peptidase-T"/>
    <property type="match status" value="1"/>
</dbReference>
<dbReference type="GO" id="GO:0045148">
    <property type="term" value="F:tripeptide aminopeptidase activity"/>
    <property type="evidence" value="ECO:0007669"/>
    <property type="project" value="InterPro"/>
</dbReference>
<comment type="similarity">
    <text evidence="3">Belongs to the peptidase M20B family.</text>
</comment>
<evidence type="ECO:0000256" key="4">
    <source>
        <dbReference type="ARBA" id="ARBA00022670"/>
    </source>
</evidence>
<dbReference type="PROSITE" id="PS00759">
    <property type="entry name" value="ARGE_DAPE_CPG2_2"/>
    <property type="match status" value="1"/>
</dbReference>
<keyword evidence="8" id="KW-0482">Metalloprotease</keyword>
<keyword evidence="5" id="KW-0479">Metal-binding</keyword>
<dbReference type="NCBIfam" id="NF003976">
    <property type="entry name" value="PRK05469.1"/>
    <property type="match status" value="1"/>
</dbReference>
<evidence type="ECO:0000256" key="3">
    <source>
        <dbReference type="ARBA" id="ARBA00009692"/>
    </source>
</evidence>
<evidence type="ECO:0000256" key="7">
    <source>
        <dbReference type="ARBA" id="ARBA00022833"/>
    </source>
</evidence>
<comment type="similarity">
    <text evidence="2">Belongs to the peptidase M20A family.</text>
</comment>
<dbReference type="GeneID" id="94836255"/>
<dbReference type="InterPro" id="IPR001261">
    <property type="entry name" value="ArgE/DapE_CS"/>
</dbReference>
<comment type="caution">
    <text evidence="10">The sequence shown here is derived from an EMBL/GenBank/DDBJ whole genome shotgun (WGS) entry which is preliminary data.</text>
</comment>
<organism evidence="10 11">
    <name type="scientific">Tritrichomonas foetus</name>
    <dbReference type="NCBI Taxonomy" id="1144522"/>
    <lineage>
        <taxon>Eukaryota</taxon>
        <taxon>Metamonada</taxon>
        <taxon>Parabasalia</taxon>
        <taxon>Tritrichomonadida</taxon>
        <taxon>Tritrichomonadidae</taxon>
        <taxon>Tritrichomonas</taxon>
    </lineage>
</organism>
<dbReference type="InterPro" id="IPR011650">
    <property type="entry name" value="Peptidase_M20_dimer"/>
</dbReference>
<keyword evidence="11" id="KW-1185">Reference proteome</keyword>
<gene>
    <name evidence="10" type="primary">pepT</name>
    <name evidence="10" type="ORF">TRFO_20716</name>
</gene>
<dbReference type="GO" id="GO:0006518">
    <property type="term" value="P:peptide metabolic process"/>
    <property type="evidence" value="ECO:0007669"/>
    <property type="project" value="InterPro"/>
</dbReference>
<dbReference type="OrthoDB" id="25978at2759"/>
<evidence type="ECO:0000313" key="10">
    <source>
        <dbReference type="EMBL" id="OHT10092.1"/>
    </source>
</evidence>
<dbReference type="EMBL" id="MLAK01000621">
    <property type="protein sequence ID" value="OHT10092.1"/>
    <property type="molecule type" value="Genomic_DNA"/>
</dbReference>
<evidence type="ECO:0000259" key="9">
    <source>
        <dbReference type="Pfam" id="PF07687"/>
    </source>
</evidence>
<dbReference type="InterPro" id="IPR010161">
    <property type="entry name" value="Peptidase_M20B"/>
</dbReference>
<dbReference type="PANTHER" id="PTHR42994">
    <property type="entry name" value="PEPTIDASE T"/>
    <property type="match status" value="1"/>
</dbReference>
<dbReference type="Pfam" id="PF07687">
    <property type="entry name" value="M20_dimer"/>
    <property type="match status" value="1"/>
</dbReference>
<sequence length="428" mass="47280">MASREEVLKSRFAIDYIKQPLLDRFIRYVKVHTTSSEEAPEDQKPSTKIQFDLANILVEELKALGIEDVTIDEHACVIAKVPGSPGLENLEPILFNSHMDTSCACSGENVNPQIHENYDGGKIELKDGIILDPKIHTNLMTAIGDTVITSDGTTLLGADDKSGISEIMTMLDVILNHEKIPHCPLEIMFSCDEEIGRGTQYFPKEKIKSKVGFTVDGDVEGSIEYENFNAYTVIVNFKGVSAHTGYARGKLANAVTMASTFVSMLPRTESPEATDGRYGFYCPISIKGELESAQVVLILRDFQMSGIERRIEACRSFARAVEAMYPGSSVEVVSKLGYLNMYDKLQHHPEVIQNLSLALQNAGIEPKPVPIRGGTDGSTLTSKYDIMTPNIFTGSDNFHSRYEWSALGQMIGSVRVLIELVKIYSAHK</sequence>